<comment type="caution">
    <text evidence="12">The sequence shown here is derived from an EMBL/GenBank/DDBJ whole genome shotgun (WGS) entry which is preliminary data.</text>
</comment>
<dbReference type="InterPro" id="IPR036155">
    <property type="entry name" value="Crypto/Photolyase_N_sf"/>
</dbReference>
<dbReference type="GO" id="GO:0009416">
    <property type="term" value="P:response to light stimulus"/>
    <property type="evidence" value="ECO:0007669"/>
    <property type="project" value="TreeGrafter"/>
</dbReference>
<keyword evidence="12" id="KW-0456">Lyase</keyword>
<dbReference type="InterPro" id="IPR014729">
    <property type="entry name" value="Rossmann-like_a/b/a_fold"/>
</dbReference>
<dbReference type="FunFam" id="1.10.579.10:FF:000003">
    <property type="entry name" value="Deoxyribodipyrimidine photo-lyase"/>
    <property type="match status" value="1"/>
</dbReference>
<reference evidence="12 13" key="1">
    <citation type="submission" date="2018-01" db="EMBL/GenBank/DDBJ databases">
        <title>Genomic Encyclopedia of Type Strains, Phase III (KMG-III): the genomes of soil and plant-associated and newly described type strains.</title>
        <authorList>
            <person name="Whitman W."/>
        </authorList>
    </citation>
    <scope>NUCLEOTIDE SEQUENCE [LARGE SCALE GENOMIC DNA]</scope>
    <source>
        <strain evidence="12 13">1131</strain>
    </source>
</reference>
<dbReference type="InterPro" id="IPR005101">
    <property type="entry name" value="Cryptochr/Photolyase_FAD-bd"/>
</dbReference>
<sequence>MSRHPQTGVHKGKSCTLPGATAAPYSRAMTRAALHWFRDDLRLADNPALAAAIAHGPTLCLYILDEGGERRRLGGASRWWLAQSLRALQASLREKGAELVLMRGDPAELLPKLVAAAGIDLVTWSRRYEAAAIALDRGLKETLAGAGVTVRSFNSHLLNEPWQVSSKQGEPMKVFTPYWRAARARGEPAAPEPAPQRIVPLPLPSALAGAAVDLADLGLEPTRPDWAGGLRTEWTPGEAGAAGRLGDFLSGALAGYGDGRNRPDFVSTSRLSPHLRFGEIGPRQIWHACQTASAAGMAAGGPSDLDKFLSEIGWREFSYHLLFYNPELATKNYNARFDAFPWGSETEALKRWQRGQTGYPLVDAGMRELWATGWMHNRVRMVTASFLIKHLLIDWRQGEDWFWDTLVDADPASNAASWQWVAGSGADAAPYYRIFNPVTQGEKFDPRGDYVRRWVPELARLDTGAIHAPWQADAATLRDAGVRLGETYPRPVIDLAFGRQRALDALATIRGAAD</sequence>
<dbReference type="PROSITE" id="PS00394">
    <property type="entry name" value="DNA_PHOTOLYASES_1_1"/>
    <property type="match status" value="1"/>
</dbReference>
<dbReference type="GO" id="GO:0000719">
    <property type="term" value="P:photoreactive repair"/>
    <property type="evidence" value="ECO:0007669"/>
    <property type="project" value="UniProtKB-ARBA"/>
</dbReference>
<evidence type="ECO:0000259" key="11">
    <source>
        <dbReference type="PROSITE" id="PS51645"/>
    </source>
</evidence>
<dbReference type="GO" id="GO:0003677">
    <property type="term" value="F:DNA binding"/>
    <property type="evidence" value="ECO:0007669"/>
    <property type="project" value="TreeGrafter"/>
</dbReference>
<evidence type="ECO:0000256" key="5">
    <source>
        <dbReference type="ARBA" id="ARBA00022827"/>
    </source>
</evidence>
<feature type="site" description="Electron transfer via tryptophanyl radical" evidence="9">
    <location>
        <position position="395"/>
    </location>
</feature>
<dbReference type="GO" id="GO:0003904">
    <property type="term" value="F:deoxyribodipyrimidine photo-lyase activity"/>
    <property type="evidence" value="ECO:0007669"/>
    <property type="project" value="UniProtKB-EC"/>
</dbReference>
<proteinExistence type="inferred from homology"/>
<evidence type="ECO:0000256" key="6">
    <source>
        <dbReference type="ARBA" id="ARBA00022991"/>
    </source>
</evidence>
<name>A0A2S4LSZ9_9HYPH</name>
<dbReference type="SUPFAM" id="SSF48173">
    <property type="entry name" value="Cryptochrome/photolyase FAD-binding domain"/>
    <property type="match status" value="1"/>
</dbReference>
<keyword evidence="6 10" id="KW-0157">Chromophore</keyword>
<dbReference type="PANTHER" id="PTHR11455">
    <property type="entry name" value="CRYPTOCHROME"/>
    <property type="match status" value="1"/>
</dbReference>
<dbReference type="PROSITE" id="PS00691">
    <property type="entry name" value="DNA_PHOTOLYASES_1_2"/>
    <property type="match status" value="1"/>
</dbReference>
<dbReference type="Gene3D" id="1.10.579.10">
    <property type="entry name" value="DNA Cyclobutane Dipyrimidine Photolyase, subunit A, domain 3"/>
    <property type="match status" value="1"/>
</dbReference>
<dbReference type="PANTHER" id="PTHR11455:SF9">
    <property type="entry name" value="CRYPTOCHROME CIRCADIAN CLOCK 5 ISOFORM X1"/>
    <property type="match status" value="1"/>
</dbReference>
<evidence type="ECO:0000256" key="4">
    <source>
        <dbReference type="ARBA" id="ARBA00022630"/>
    </source>
</evidence>
<evidence type="ECO:0000256" key="8">
    <source>
        <dbReference type="PIRSR" id="PIRSR602081-1"/>
    </source>
</evidence>
<evidence type="ECO:0000256" key="3">
    <source>
        <dbReference type="ARBA" id="ARBA00014046"/>
    </source>
</evidence>
<keyword evidence="13" id="KW-1185">Reference proteome</keyword>
<evidence type="ECO:0000256" key="7">
    <source>
        <dbReference type="ARBA" id="ARBA00033999"/>
    </source>
</evidence>
<feature type="domain" description="Photolyase/cryptochrome alpha/beta" evidence="11">
    <location>
        <begin position="31"/>
        <end position="158"/>
    </location>
</feature>
<dbReference type="InterPro" id="IPR006050">
    <property type="entry name" value="DNA_photolyase_N"/>
</dbReference>
<organism evidence="12 13">
    <name type="scientific">Bosea psychrotolerans</name>
    <dbReference type="NCBI Taxonomy" id="1871628"/>
    <lineage>
        <taxon>Bacteria</taxon>
        <taxon>Pseudomonadati</taxon>
        <taxon>Pseudomonadota</taxon>
        <taxon>Alphaproteobacteria</taxon>
        <taxon>Hyphomicrobiales</taxon>
        <taxon>Boseaceae</taxon>
        <taxon>Bosea</taxon>
    </lineage>
</organism>
<dbReference type="Gene3D" id="1.25.40.80">
    <property type="match status" value="1"/>
</dbReference>
<feature type="binding site" evidence="8">
    <location>
        <position position="308"/>
    </location>
    <ligand>
        <name>FAD</name>
        <dbReference type="ChEBI" id="CHEBI:57692"/>
    </ligand>
</feature>
<evidence type="ECO:0000256" key="2">
    <source>
        <dbReference type="ARBA" id="ARBA00013149"/>
    </source>
</evidence>
<keyword evidence="4 8" id="KW-0285">Flavoprotein</keyword>
<feature type="binding site" evidence="8">
    <location>
        <begin position="408"/>
        <end position="410"/>
    </location>
    <ligand>
        <name>FAD</name>
        <dbReference type="ChEBI" id="CHEBI:57692"/>
    </ligand>
</feature>
<accession>A0A2S4LSZ9</accession>
<dbReference type="EC" id="4.1.99.3" evidence="2"/>
<dbReference type="Gene3D" id="3.40.50.620">
    <property type="entry name" value="HUPs"/>
    <property type="match status" value="1"/>
</dbReference>
<dbReference type="PRINTS" id="PR00147">
    <property type="entry name" value="DNAPHOTLYASE"/>
</dbReference>
<evidence type="ECO:0000256" key="9">
    <source>
        <dbReference type="PIRSR" id="PIRSR602081-2"/>
    </source>
</evidence>
<feature type="site" description="Electron transfer via tryptophanyl radical" evidence="9">
    <location>
        <position position="418"/>
    </location>
</feature>
<evidence type="ECO:0000256" key="1">
    <source>
        <dbReference type="ARBA" id="ARBA00001932"/>
    </source>
</evidence>
<comment type="catalytic activity">
    <reaction evidence="7">
        <text>cyclobutadipyrimidine (in DNA) = 2 pyrimidine residues (in DNA).</text>
        <dbReference type="EC" id="4.1.99.3"/>
    </reaction>
</comment>
<dbReference type="InterPro" id="IPR036134">
    <property type="entry name" value="Crypto/Photolyase_FAD-like_sf"/>
</dbReference>
<feature type="binding site" evidence="8">
    <location>
        <position position="256"/>
    </location>
    <ligand>
        <name>FAD</name>
        <dbReference type="ChEBI" id="CHEBI:57692"/>
    </ligand>
</feature>
<dbReference type="InterPro" id="IPR002081">
    <property type="entry name" value="Cryptochrome/DNA_photolyase_1"/>
</dbReference>
<dbReference type="InterPro" id="IPR018394">
    <property type="entry name" value="DNA_photolyase_1_CS_C"/>
</dbReference>
<evidence type="ECO:0000313" key="12">
    <source>
        <dbReference type="EMBL" id="POR45577.1"/>
    </source>
</evidence>
<dbReference type="Proteomes" id="UP000236919">
    <property type="component" value="Unassembled WGS sequence"/>
</dbReference>
<dbReference type="AlphaFoldDB" id="A0A2S4LSZ9"/>
<dbReference type="Pfam" id="PF03441">
    <property type="entry name" value="FAD_binding_7"/>
    <property type="match status" value="1"/>
</dbReference>
<evidence type="ECO:0000256" key="10">
    <source>
        <dbReference type="RuleBase" id="RU004182"/>
    </source>
</evidence>
<feature type="site" description="Electron transfer via tryptophanyl radical" evidence="9">
    <location>
        <position position="342"/>
    </location>
</feature>
<gene>
    <name evidence="12" type="ORF">CYD53_13235</name>
</gene>
<feature type="binding site" evidence="8">
    <location>
        <begin position="268"/>
        <end position="272"/>
    </location>
    <ligand>
        <name>FAD</name>
        <dbReference type="ChEBI" id="CHEBI:57692"/>
    </ligand>
</feature>
<dbReference type="PROSITE" id="PS51645">
    <property type="entry name" value="PHR_CRY_ALPHA_BETA"/>
    <property type="match status" value="1"/>
</dbReference>
<comment type="similarity">
    <text evidence="10">Belongs to the DNA photolyase family.</text>
</comment>
<dbReference type="GO" id="GO:0071949">
    <property type="term" value="F:FAD binding"/>
    <property type="evidence" value="ECO:0007669"/>
    <property type="project" value="TreeGrafter"/>
</dbReference>
<dbReference type="EMBL" id="PQFZ01000032">
    <property type="protein sequence ID" value="POR45577.1"/>
    <property type="molecule type" value="Genomic_DNA"/>
</dbReference>
<dbReference type="Pfam" id="PF00875">
    <property type="entry name" value="DNA_photolyase"/>
    <property type="match status" value="1"/>
</dbReference>
<comment type="cofactor">
    <cofactor evidence="8">
        <name>FAD</name>
        <dbReference type="ChEBI" id="CHEBI:57692"/>
    </cofactor>
    <text evidence="8">Binds 1 FAD per subunit.</text>
</comment>
<protein>
    <recommendedName>
        <fullName evidence="3">Deoxyribodipyrimidine photo-lyase</fullName>
        <ecNumber evidence="2">4.1.99.3</ecNumber>
    </recommendedName>
</protein>
<evidence type="ECO:0000313" key="13">
    <source>
        <dbReference type="Proteomes" id="UP000236919"/>
    </source>
</evidence>
<comment type="cofactor">
    <cofactor evidence="1">
        <name>(6R)-5,10-methylene-5,6,7,8-tetrahydrofolate</name>
        <dbReference type="ChEBI" id="CHEBI:15636"/>
    </cofactor>
</comment>
<keyword evidence="5 8" id="KW-0274">FAD</keyword>
<dbReference type="SUPFAM" id="SSF52425">
    <property type="entry name" value="Cryptochrome/photolyase, N-terminal domain"/>
    <property type="match status" value="1"/>
</dbReference>